<dbReference type="SUPFAM" id="SSF103088">
    <property type="entry name" value="OmpA-like"/>
    <property type="match status" value="1"/>
</dbReference>
<dbReference type="PRINTS" id="PR01021">
    <property type="entry name" value="OMPADOMAIN"/>
</dbReference>
<sequence length="830" mass="91321">MMITIGFRQCLSRPVFRYLARAVLTGLLTVPGADALAQGKKRMPEPLNLREHIEYAPSVSADGQTLIFQSDRYGLFVNAYRKVPRINAEGDQQAVDDKLSAQFFGVYEAHLHPSGQWTRPEPIQSINRYDSDGMTPLIGGPSISYDGNYLFFFANFPTKPGFGREDIYYCVRQRDGWGPPVNAGPAINTSGYEGFPSISADGRRLYFVRENLTSRSREGHTCYSILVSEKGRDGQWKRPIELPPPVNLDCEKAPRIMADSRTLVYSSIKAGGMGDFDLYMSTMQADGRWSEPKNLQYINTKRSDQSVAISACGDLLYYVSDGDLYTTAIPEELRPFKLATVQGFVTDSLTGAPLPVRVVVTDVASGSVVTTVETNPADGRYTVLLPITNGYRLSVNEKEYRLMSRAVDRAAYLTCAVIPANFRLRSIRADPSTLPAAGRHADDIVIVTEPPRSAATSVEPVPPPVAAPKPAEPVVERIRASQPALADTARLVLTDTVRRQPSVLTIKVFAMHIGQPLRSAVVAITSTASGKTEQFTLPDGRLEQQFTANDDLTIEVSAPGYTSIRRTLRIDVPAGGKRYEFDAELDAIRFFLTVRAVDSQTGQSVPNAQFRLAGPDQPEPQSLKTDARTQQASIHVPTKGTYQLTALAEGYEDLSRSVTIDKAQNEVLVRLVAKPVAVVAQKTDSSAIRPTPTPAPGPETAAASVSAVATKAFGVVEKGKRIRLNKLYFDQSSPVLRPESYAELDQLYEVLSQYPSMRIEIQGHTDNQGDFDANVQLSRDRCQSVVDYLVGKGIRKQRLRAVGRGPTEPVAPNNNEENRKKNRRVEFVLL</sequence>
<evidence type="ECO:0000256" key="2">
    <source>
        <dbReference type="ARBA" id="ARBA00023136"/>
    </source>
</evidence>
<proteinExistence type="predicted"/>
<dbReference type="PANTHER" id="PTHR30329:SF21">
    <property type="entry name" value="LIPOPROTEIN YIAD-RELATED"/>
    <property type="match status" value="1"/>
</dbReference>
<dbReference type="Pfam" id="PF00691">
    <property type="entry name" value="OmpA"/>
    <property type="match status" value="1"/>
</dbReference>
<feature type="region of interest" description="Disordered" evidence="5">
    <location>
        <begin position="607"/>
        <end position="632"/>
    </location>
</feature>
<organism evidence="7 8">
    <name type="scientific">Spirosoma sordidisoli</name>
    <dbReference type="NCBI Taxonomy" id="2502893"/>
    <lineage>
        <taxon>Bacteria</taxon>
        <taxon>Pseudomonadati</taxon>
        <taxon>Bacteroidota</taxon>
        <taxon>Cytophagia</taxon>
        <taxon>Cytophagales</taxon>
        <taxon>Cytophagaceae</taxon>
        <taxon>Spirosoma</taxon>
    </lineage>
</organism>
<dbReference type="Pfam" id="PF07676">
    <property type="entry name" value="PD40"/>
    <property type="match status" value="2"/>
</dbReference>
<keyword evidence="8" id="KW-1185">Reference proteome</keyword>
<name>A0A4Q2UPK7_9BACT</name>
<dbReference type="Gene3D" id="2.120.10.30">
    <property type="entry name" value="TolB, C-terminal domain"/>
    <property type="match status" value="1"/>
</dbReference>
<feature type="domain" description="OmpA-like" evidence="6">
    <location>
        <begin position="716"/>
        <end position="830"/>
    </location>
</feature>
<dbReference type="SUPFAM" id="SSF82171">
    <property type="entry name" value="DPP6 N-terminal domain-like"/>
    <property type="match status" value="1"/>
</dbReference>
<evidence type="ECO:0000256" key="1">
    <source>
        <dbReference type="ARBA" id="ARBA00004442"/>
    </source>
</evidence>
<keyword evidence="2 4" id="KW-0472">Membrane</keyword>
<dbReference type="PANTHER" id="PTHR30329">
    <property type="entry name" value="STATOR ELEMENT OF FLAGELLAR MOTOR COMPLEX"/>
    <property type="match status" value="1"/>
</dbReference>
<evidence type="ECO:0000256" key="3">
    <source>
        <dbReference type="ARBA" id="ARBA00023237"/>
    </source>
</evidence>
<feature type="compositionally biased region" description="Polar residues" evidence="5">
    <location>
        <begin position="619"/>
        <end position="632"/>
    </location>
</feature>
<dbReference type="InterPro" id="IPR006665">
    <property type="entry name" value="OmpA-like"/>
</dbReference>
<gene>
    <name evidence="7" type="ORF">EQG79_05920</name>
</gene>
<dbReference type="CDD" id="cd07185">
    <property type="entry name" value="OmpA_C-like"/>
    <property type="match status" value="1"/>
</dbReference>
<evidence type="ECO:0000256" key="4">
    <source>
        <dbReference type="PROSITE-ProRule" id="PRU00473"/>
    </source>
</evidence>
<evidence type="ECO:0000259" key="6">
    <source>
        <dbReference type="PROSITE" id="PS51123"/>
    </source>
</evidence>
<dbReference type="Gene3D" id="3.30.1330.60">
    <property type="entry name" value="OmpA-like domain"/>
    <property type="match status" value="1"/>
</dbReference>
<dbReference type="Proteomes" id="UP000290407">
    <property type="component" value="Unassembled WGS sequence"/>
</dbReference>
<comment type="caution">
    <text evidence="7">The sequence shown here is derived from an EMBL/GenBank/DDBJ whole genome shotgun (WGS) entry which is preliminary data.</text>
</comment>
<dbReference type="PROSITE" id="PS51123">
    <property type="entry name" value="OMPA_2"/>
    <property type="match status" value="1"/>
</dbReference>
<keyword evidence="3" id="KW-0998">Cell outer membrane</keyword>
<evidence type="ECO:0000256" key="5">
    <source>
        <dbReference type="SAM" id="MobiDB-lite"/>
    </source>
</evidence>
<dbReference type="Gene3D" id="2.60.40.1120">
    <property type="entry name" value="Carboxypeptidase-like, regulatory domain"/>
    <property type="match status" value="2"/>
</dbReference>
<dbReference type="InterPro" id="IPR050330">
    <property type="entry name" value="Bact_OuterMem_StrucFunc"/>
</dbReference>
<dbReference type="InterPro" id="IPR036737">
    <property type="entry name" value="OmpA-like_sf"/>
</dbReference>
<reference evidence="7 8" key="1">
    <citation type="submission" date="2019-01" db="EMBL/GenBank/DDBJ databases">
        <title>Spirosoma flava sp. nov., a propanil-degrading bacterium isolated from herbicide-contaminated soil.</title>
        <authorList>
            <person name="Zhang L."/>
            <person name="Jiang J.-D."/>
        </authorList>
    </citation>
    <scope>NUCLEOTIDE SEQUENCE [LARGE SCALE GENOMIC DNA]</scope>
    <source>
        <strain evidence="7 8">TY50</strain>
    </source>
</reference>
<dbReference type="RefSeq" id="WP_129600586.1">
    <property type="nucleotide sequence ID" value="NZ_SBLB01000001.1"/>
</dbReference>
<dbReference type="InterPro" id="IPR011659">
    <property type="entry name" value="WD40"/>
</dbReference>
<evidence type="ECO:0000313" key="8">
    <source>
        <dbReference type="Proteomes" id="UP000290407"/>
    </source>
</evidence>
<comment type="subcellular location">
    <subcellularLocation>
        <location evidence="1">Cell outer membrane</location>
    </subcellularLocation>
</comment>
<dbReference type="AlphaFoldDB" id="A0A4Q2UPK7"/>
<evidence type="ECO:0000313" key="7">
    <source>
        <dbReference type="EMBL" id="RYC71667.1"/>
    </source>
</evidence>
<dbReference type="GO" id="GO:0009279">
    <property type="term" value="C:cell outer membrane"/>
    <property type="evidence" value="ECO:0007669"/>
    <property type="project" value="UniProtKB-SubCell"/>
</dbReference>
<dbReference type="InterPro" id="IPR006664">
    <property type="entry name" value="OMP_bac"/>
</dbReference>
<feature type="region of interest" description="Disordered" evidence="5">
    <location>
        <begin position="801"/>
        <end position="821"/>
    </location>
</feature>
<dbReference type="InterPro" id="IPR011042">
    <property type="entry name" value="6-blade_b-propeller_TolB-like"/>
</dbReference>
<dbReference type="EMBL" id="SBLB01000001">
    <property type="protein sequence ID" value="RYC71667.1"/>
    <property type="molecule type" value="Genomic_DNA"/>
</dbReference>
<accession>A0A4Q2UPK7</accession>
<protein>
    <recommendedName>
        <fullName evidence="6">OmpA-like domain-containing protein</fullName>
    </recommendedName>
</protein>